<comment type="caution">
    <text evidence="4">The sequence shown here is derived from an EMBL/GenBank/DDBJ whole genome shotgun (WGS) entry which is preliminary data.</text>
</comment>
<feature type="transmembrane region" description="Helical" evidence="2">
    <location>
        <begin position="71"/>
        <end position="93"/>
    </location>
</feature>
<keyword evidence="5" id="KW-1185">Reference proteome</keyword>
<feature type="domain" description="VWFA" evidence="3">
    <location>
        <begin position="232"/>
        <end position="468"/>
    </location>
</feature>
<gene>
    <name evidence="4" type="ORF">Poly41_15690</name>
</gene>
<dbReference type="Proteomes" id="UP000319143">
    <property type="component" value="Unassembled WGS sequence"/>
</dbReference>
<evidence type="ECO:0000259" key="3">
    <source>
        <dbReference type="PROSITE" id="PS50234"/>
    </source>
</evidence>
<dbReference type="EMBL" id="SJPV01000002">
    <property type="protein sequence ID" value="TWU40734.1"/>
    <property type="molecule type" value="Genomic_DNA"/>
</dbReference>
<evidence type="ECO:0000313" key="5">
    <source>
        <dbReference type="Proteomes" id="UP000319143"/>
    </source>
</evidence>
<proteinExistence type="predicted"/>
<feature type="region of interest" description="Disordered" evidence="1">
    <location>
        <begin position="42"/>
        <end position="65"/>
    </location>
</feature>
<evidence type="ECO:0000256" key="1">
    <source>
        <dbReference type="SAM" id="MobiDB-lite"/>
    </source>
</evidence>
<keyword evidence="2" id="KW-1133">Transmembrane helix</keyword>
<evidence type="ECO:0000256" key="2">
    <source>
        <dbReference type="SAM" id="Phobius"/>
    </source>
</evidence>
<dbReference type="PROSITE" id="PS50234">
    <property type="entry name" value="VWFA"/>
    <property type="match status" value="1"/>
</dbReference>
<dbReference type="Pfam" id="PF00092">
    <property type="entry name" value="VWA"/>
    <property type="match status" value="1"/>
</dbReference>
<dbReference type="InterPro" id="IPR028087">
    <property type="entry name" value="Tad_N"/>
</dbReference>
<organism evidence="4 5">
    <name type="scientific">Novipirellula artificiosorum</name>
    <dbReference type="NCBI Taxonomy" id="2528016"/>
    <lineage>
        <taxon>Bacteria</taxon>
        <taxon>Pseudomonadati</taxon>
        <taxon>Planctomycetota</taxon>
        <taxon>Planctomycetia</taxon>
        <taxon>Pirellulales</taxon>
        <taxon>Pirellulaceae</taxon>
        <taxon>Novipirellula</taxon>
    </lineage>
</organism>
<dbReference type="Pfam" id="PF13400">
    <property type="entry name" value="Tad"/>
    <property type="match status" value="1"/>
</dbReference>
<dbReference type="InterPro" id="IPR036465">
    <property type="entry name" value="vWFA_dom_sf"/>
</dbReference>
<name>A0A5C6DWZ7_9BACT</name>
<evidence type="ECO:0000313" key="4">
    <source>
        <dbReference type="EMBL" id="TWU40734.1"/>
    </source>
</evidence>
<dbReference type="InterPro" id="IPR002035">
    <property type="entry name" value="VWF_A"/>
</dbReference>
<dbReference type="SUPFAM" id="SSF53300">
    <property type="entry name" value="vWA-like"/>
    <property type="match status" value="1"/>
</dbReference>
<dbReference type="SMART" id="SM00327">
    <property type="entry name" value="VWA"/>
    <property type="match status" value="1"/>
</dbReference>
<dbReference type="Gene3D" id="3.40.50.410">
    <property type="entry name" value="von Willebrand factor, type A domain"/>
    <property type="match status" value="1"/>
</dbReference>
<reference evidence="4 5" key="1">
    <citation type="submission" date="2019-02" db="EMBL/GenBank/DDBJ databases">
        <title>Deep-cultivation of Planctomycetes and their phenomic and genomic characterization uncovers novel biology.</title>
        <authorList>
            <person name="Wiegand S."/>
            <person name="Jogler M."/>
            <person name="Boedeker C."/>
            <person name="Pinto D."/>
            <person name="Vollmers J."/>
            <person name="Rivas-Marin E."/>
            <person name="Kohn T."/>
            <person name="Peeters S.H."/>
            <person name="Heuer A."/>
            <person name="Rast P."/>
            <person name="Oberbeckmann S."/>
            <person name="Bunk B."/>
            <person name="Jeske O."/>
            <person name="Meyerdierks A."/>
            <person name="Storesund J.E."/>
            <person name="Kallscheuer N."/>
            <person name="Luecker S."/>
            <person name="Lage O.M."/>
            <person name="Pohl T."/>
            <person name="Merkel B.J."/>
            <person name="Hornburger P."/>
            <person name="Mueller R.-W."/>
            <person name="Bruemmer F."/>
            <person name="Labrenz M."/>
            <person name="Spormann A.M."/>
            <person name="Op Den Camp H."/>
            <person name="Overmann J."/>
            <person name="Amann R."/>
            <person name="Jetten M.S.M."/>
            <person name="Mascher T."/>
            <person name="Medema M.H."/>
            <person name="Devos D.P."/>
            <person name="Kaster A.-K."/>
            <person name="Ovreas L."/>
            <person name="Rohde M."/>
            <person name="Galperin M.Y."/>
            <person name="Jogler C."/>
        </authorList>
    </citation>
    <scope>NUCLEOTIDE SEQUENCE [LARGE SCALE GENOMIC DNA]</scope>
    <source>
        <strain evidence="4 5">Poly41</strain>
    </source>
</reference>
<dbReference type="AlphaFoldDB" id="A0A5C6DWZ7"/>
<accession>A0A5C6DWZ7</accession>
<keyword evidence="2" id="KW-0472">Membrane</keyword>
<dbReference type="CDD" id="cd00198">
    <property type="entry name" value="vWFA"/>
    <property type="match status" value="1"/>
</dbReference>
<keyword evidence="2" id="KW-0812">Transmembrane</keyword>
<protein>
    <submittedName>
        <fullName evidence="4">von Willebrand factor type A domain protein</fullName>
    </submittedName>
</protein>
<sequence length="478" mass="51708">MKDSTNNSNSTVPNDNLTDNTFYPHLSLANLTMSLHRIHSHQECAESLKRPNNRSMDSPPARPRDPRHGSVLALMAFLLPVLALLAAFCINTAQMQLTQTELMVATDAAARAGGRAFSEHQTTDAAEVAAIATAALNDVDGEPLQIRSGEAAGEIEFGITTQPGGLTGRYLFQRMPIASITSGENIASAVRVNGRRDDSSLSGRVPLIIPGLFDTNDFASHQQSVAMQVDRDISLILDRSGSMVPELDFDWPSGKSPWYTSTKNAGVAAGMLTSSYSYYSGTSYYYAPGVNSMTYQQWVWNEHYGLEDCPSQPWQDLVEAVDAFLNVLDTTVQEEQVSVASYSEWATTDIGLTKDFSVVRSTIRSLNPGGWTAIGRGMEKGMPTLLSSDARPYAAKTMVVMTDGVENRGPDSLPTAQGFVQNCPLTIHTVTFGDGADQNAMRAVALAGGGKHYHAANGEQLKQIFEEIANNLPTILTE</sequence>